<organism evidence="1 2">
    <name type="scientific">Ruminiclostridium herbifermentans</name>
    <dbReference type="NCBI Taxonomy" id="2488810"/>
    <lineage>
        <taxon>Bacteria</taxon>
        <taxon>Bacillati</taxon>
        <taxon>Bacillota</taxon>
        <taxon>Clostridia</taxon>
        <taxon>Eubacteriales</taxon>
        <taxon>Oscillospiraceae</taxon>
        <taxon>Ruminiclostridium</taxon>
    </lineage>
</organism>
<reference evidence="1 2" key="1">
    <citation type="submission" date="2020-09" db="EMBL/GenBank/DDBJ databases">
        <title>Characterization and genome sequencing of Ruminiclostridium sp. nov. MA18.</title>
        <authorList>
            <person name="Rettenmaier R."/>
            <person name="Kowollik M.-L."/>
            <person name="Liebl W."/>
            <person name="Zverlov V."/>
        </authorList>
    </citation>
    <scope>NUCLEOTIDE SEQUENCE [LARGE SCALE GENOMIC DNA]</scope>
    <source>
        <strain evidence="1 2">MA18</strain>
    </source>
</reference>
<dbReference type="CDD" id="cd11614">
    <property type="entry name" value="SAF_CpaB_FlgA_like"/>
    <property type="match status" value="1"/>
</dbReference>
<keyword evidence="1" id="KW-0282">Flagellum</keyword>
<name>A0A4U7JIF6_9FIRM</name>
<sequence length="219" mass="25089">MSKRLIIKTALICFGIFLILNTLIFTFLLKKYPLDLEEHILVPVAAVDIAQGTVIQEKHYKIKDVQKSALNSSIAIDIGQIMGKRAKSEIKRNDYIRDSDLVAKGNWFKDDERIIVLPMSIEERLANLIKKGSYVDIRLKRESSDIVETILYKVKVEDVLDEMGNSLDSKASMNTKTAYMELILDEEERQKIYSATMSGKLIFELYCDEMQKSDISIKD</sequence>
<dbReference type="RefSeq" id="WP_137697197.1">
    <property type="nucleotide sequence ID" value="NZ_CP061336.1"/>
</dbReference>
<keyword evidence="2" id="KW-1185">Reference proteome</keyword>
<accession>A0A4U7JIF6</accession>
<dbReference type="SMART" id="SM00858">
    <property type="entry name" value="SAF"/>
    <property type="match status" value="1"/>
</dbReference>
<dbReference type="Pfam" id="PF08666">
    <property type="entry name" value="SAF"/>
    <property type="match status" value="1"/>
</dbReference>
<dbReference type="EMBL" id="CP061336">
    <property type="protein sequence ID" value="QNU67130.1"/>
    <property type="molecule type" value="Genomic_DNA"/>
</dbReference>
<evidence type="ECO:0000313" key="2">
    <source>
        <dbReference type="Proteomes" id="UP000306409"/>
    </source>
</evidence>
<keyword evidence="1" id="KW-0966">Cell projection</keyword>
<dbReference type="Gene3D" id="3.90.1210.10">
    <property type="entry name" value="Antifreeze-like/N-acetylneuraminic acid synthase C-terminal domain"/>
    <property type="match status" value="1"/>
</dbReference>
<dbReference type="Proteomes" id="UP000306409">
    <property type="component" value="Chromosome"/>
</dbReference>
<proteinExistence type="predicted"/>
<gene>
    <name evidence="1" type="ORF">EHE19_000820</name>
</gene>
<dbReference type="AlphaFoldDB" id="A0A4U7JIF6"/>
<protein>
    <submittedName>
        <fullName evidence="1">Flagella basal body P-ring formation protein FlgA</fullName>
    </submittedName>
</protein>
<dbReference type="InterPro" id="IPR013974">
    <property type="entry name" value="SAF"/>
</dbReference>
<dbReference type="OrthoDB" id="1738717at2"/>
<dbReference type="KEGG" id="rher:EHE19_000820"/>
<evidence type="ECO:0000313" key="1">
    <source>
        <dbReference type="EMBL" id="QNU67130.1"/>
    </source>
</evidence>
<keyword evidence="1" id="KW-0969">Cilium</keyword>